<protein>
    <submittedName>
        <fullName evidence="1">Cl40696_1</fullName>
    </submittedName>
</protein>
<organism evidence="1">
    <name type="scientific">Arundo donax</name>
    <name type="common">Giant reed</name>
    <name type="synonym">Donax arundinaceus</name>
    <dbReference type="NCBI Taxonomy" id="35708"/>
    <lineage>
        <taxon>Eukaryota</taxon>
        <taxon>Viridiplantae</taxon>
        <taxon>Streptophyta</taxon>
        <taxon>Embryophyta</taxon>
        <taxon>Tracheophyta</taxon>
        <taxon>Spermatophyta</taxon>
        <taxon>Magnoliopsida</taxon>
        <taxon>Liliopsida</taxon>
        <taxon>Poales</taxon>
        <taxon>Poaceae</taxon>
        <taxon>PACMAD clade</taxon>
        <taxon>Arundinoideae</taxon>
        <taxon>Arundineae</taxon>
        <taxon>Arundo</taxon>
    </lineage>
</organism>
<dbReference type="AlphaFoldDB" id="A0A0A8YMQ1"/>
<name>A0A0A8YMQ1_ARUDO</name>
<evidence type="ECO:0000313" key="1">
    <source>
        <dbReference type="EMBL" id="JAD27919.1"/>
    </source>
</evidence>
<reference evidence="1" key="2">
    <citation type="journal article" date="2015" name="Data Brief">
        <title>Shoot transcriptome of the giant reed, Arundo donax.</title>
        <authorList>
            <person name="Barrero R.A."/>
            <person name="Guerrero F.D."/>
            <person name="Moolhuijzen P."/>
            <person name="Goolsby J.A."/>
            <person name="Tidwell J."/>
            <person name="Bellgard S.E."/>
            <person name="Bellgard M.I."/>
        </authorList>
    </citation>
    <scope>NUCLEOTIDE SEQUENCE</scope>
    <source>
        <tissue evidence="1">Shoot tissue taken approximately 20 cm above the soil surface</tissue>
    </source>
</reference>
<dbReference type="EMBL" id="GBRH01269976">
    <property type="protein sequence ID" value="JAD27919.1"/>
    <property type="molecule type" value="Transcribed_RNA"/>
</dbReference>
<reference evidence="1" key="1">
    <citation type="submission" date="2014-09" db="EMBL/GenBank/DDBJ databases">
        <authorList>
            <person name="Magalhaes I.L.F."/>
            <person name="Oliveira U."/>
            <person name="Santos F.R."/>
            <person name="Vidigal T.H.D.A."/>
            <person name="Brescovit A.D."/>
            <person name="Santos A.J."/>
        </authorList>
    </citation>
    <scope>NUCLEOTIDE SEQUENCE</scope>
    <source>
        <tissue evidence="1">Shoot tissue taken approximately 20 cm above the soil surface</tissue>
    </source>
</reference>
<sequence>MTQSNRKLQAVVMTVQEQLLPC</sequence>
<proteinExistence type="predicted"/>
<accession>A0A0A8YMQ1</accession>